<evidence type="ECO:0000313" key="1">
    <source>
        <dbReference type="EMBL" id="KAL0478338.1"/>
    </source>
</evidence>
<gene>
    <name evidence="1" type="ORF">AKO1_008561</name>
</gene>
<dbReference type="EMBL" id="JAOPGA020000365">
    <property type="protein sequence ID" value="KAL0478338.1"/>
    <property type="molecule type" value="Genomic_DNA"/>
</dbReference>
<dbReference type="InterPro" id="IPR029787">
    <property type="entry name" value="Nucleotide_cyclase"/>
</dbReference>
<evidence type="ECO:0000313" key="2">
    <source>
        <dbReference type="Proteomes" id="UP001431209"/>
    </source>
</evidence>
<dbReference type="Proteomes" id="UP001431209">
    <property type="component" value="Unassembled WGS sequence"/>
</dbReference>
<sequence length="55" mass="6246">MTTTAEPNRIQSCHVFDSLQDKFETERRGCMDVKGKGSIDTFYLVGRRGQVMSCD</sequence>
<evidence type="ECO:0008006" key="3">
    <source>
        <dbReference type="Google" id="ProtNLM"/>
    </source>
</evidence>
<reference evidence="1 2" key="1">
    <citation type="submission" date="2024-03" db="EMBL/GenBank/DDBJ databases">
        <title>The Acrasis kona genome and developmental transcriptomes reveal deep origins of eukaryotic multicellular pathways.</title>
        <authorList>
            <person name="Sheikh S."/>
            <person name="Fu C.-J."/>
            <person name="Brown M.W."/>
            <person name="Baldauf S.L."/>
        </authorList>
    </citation>
    <scope>NUCLEOTIDE SEQUENCE [LARGE SCALE GENOMIC DNA]</scope>
    <source>
        <strain evidence="1 2">ATCC MYA-3509</strain>
    </source>
</reference>
<keyword evidence="2" id="KW-1185">Reference proteome</keyword>
<accession>A0AAW2YLW1</accession>
<name>A0AAW2YLW1_9EUKA</name>
<dbReference type="AlphaFoldDB" id="A0AAW2YLW1"/>
<organism evidence="1 2">
    <name type="scientific">Acrasis kona</name>
    <dbReference type="NCBI Taxonomy" id="1008807"/>
    <lineage>
        <taxon>Eukaryota</taxon>
        <taxon>Discoba</taxon>
        <taxon>Heterolobosea</taxon>
        <taxon>Tetramitia</taxon>
        <taxon>Eutetramitia</taxon>
        <taxon>Acrasidae</taxon>
        <taxon>Acrasis</taxon>
    </lineage>
</organism>
<proteinExistence type="predicted"/>
<dbReference type="Gene3D" id="3.30.70.1230">
    <property type="entry name" value="Nucleotide cyclase"/>
    <property type="match status" value="1"/>
</dbReference>
<protein>
    <recommendedName>
        <fullName evidence="3">Guanylate cyclase domain-containing protein</fullName>
    </recommendedName>
</protein>
<comment type="caution">
    <text evidence="1">The sequence shown here is derived from an EMBL/GenBank/DDBJ whole genome shotgun (WGS) entry which is preliminary data.</text>
</comment>